<dbReference type="EMBL" id="CAJNOJ010000116">
    <property type="protein sequence ID" value="CAF1145282.1"/>
    <property type="molecule type" value="Genomic_DNA"/>
</dbReference>
<evidence type="ECO:0000256" key="5">
    <source>
        <dbReference type="SAM" id="SignalP"/>
    </source>
</evidence>
<keyword evidence="8" id="KW-1185">Reference proteome</keyword>
<feature type="compositionally biased region" description="Low complexity" evidence="3">
    <location>
        <begin position="99"/>
        <end position="136"/>
    </location>
</feature>
<evidence type="ECO:0000313" key="8">
    <source>
        <dbReference type="Proteomes" id="UP000663828"/>
    </source>
</evidence>
<feature type="region of interest" description="Disordered" evidence="3">
    <location>
        <begin position="99"/>
        <end position="178"/>
    </location>
</feature>
<dbReference type="Proteomes" id="UP000663852">
    <property type="component" value="Unassembled WGS sequence"/>
</dbReference>
<dbReference type="PANTHER" id="PTHR10915:SF1">
    <property type="entry name" value="SYNDECAN"/>
    <property type="match status" value="1"/>
</dbReference>
<feature type="signal peptide" evidence="5">
    <location>
        <begin position="1"/>
        <end position="18"/>
    </location>
</feature>
<keyword evidence="4" id="KW-1133">Transmembrane helix</keyword>
<gene>
    <name evidence="7" type="ORF">EDS130_LOCUS22311</name>
    <name evidence="6" type="ORF">XAT740_LOCUS7464</name>
</gene>
<dbReference type="GO" id="GO:0016020">
    <property type="term" value="C:membrane"/>
    <property type="evidence" value="ECO:0007669"/>
    <property type="project" value="InterPro"/>
</dbReference>
<name>A0A813YVE7_ADIRI</name>
<dbReference type="OrthoDB" id="10056292at2759"/>
<evidence type="ECO:0000313" key="6">
    <source>
        <dbReference type="EMBL" id="CAF0890084.1"/>
    </source>
</evidence>
<evidence type="ECO:0000256" key="2">
    <source>
        <dbReference type="ARBA" id="ARBA00023207"/>
    </source>
</evidence>
<protein>
    <recommendedName>
        <fullName evidence="9">Syndecan</fullName>
    </recommendedName>
</protein>
<accession>A0A813YVE7</accession>
<dbReference type="GO" id="GO:0016477">
    <property type="term" value="P:cell migration"/>
    <property type="evidence" value="ECO:0007669"/>
    <property type="project" value="TreeGrafter"/>
</dbReference>
<dbReference type="GO" id="GO:0009986">
    <property type="term" value="C:cell surface"/>
    <property type="evidence" value="ECO:0007669"/>
    <property type="project" value="TreeGrafter"/>
</dbReference>
<keyword evidence="4" id="KW-0812">Transmembrane</keyword>
<keyword evidence="1" id="KW-0654">Proteoglycan</keyword>
<dbReference type="Proteomes" id="UP000663828">
    <property type="component" value="Unassembled WGS sequence"/>
</dbReference>
<proteinExistence type="predicted"/>
<dbReference type="InterPro" id="IPR001050">
    <property type="entry name" value="Syndecan"/>
</dbReference>
<dbReference type="PANTHER" id="PTHR10915">
    <property type="entry name" value="SYNDECAN"/>
    <property type="match status" value="1"/>
</dbReference>
<evidence type="ECO:0000256" key="4">
    <source>
        <dbReference type="SAM" id="Phobius"/>
    </source>
</evidence>
<evidence type="ECO:0000313" key="7">
    <source>
        <dbReference type="EMBL" id="CAF1145282.1"/>
    </source>
</evidence>
<evidence type="ECO:0000256" key="3">
    <source>
        <dbReference type="SAM" id="MobiDB-lite"/>
    </source>
</evidence>
<feature type="transmembrane region" description="Helical" evidence="4">
    <location>
        <begin position="242"/>
        <end position="265"/>
    </location>
</feature>
<sequence>MFIRLLVTSGFLILIVQSIATNSSKGQTADALTLPKQGSSLYDDYDLNDPKLLGTNVEGSGGAASLDEYADDEEEEQLSKVTANSSATTTTTIMMITTRLTTTSRTTSSPSSTTTTTTTTPQTKTTTTTVRPTTTTAGVNRWSKTTSSNYEPTRRKPQSSTTSSTPVFNDLDGNEFKDEHEDYTDDLEDDAYYNEPTVSNRVPTTTTIHTSRYPGLTTRQTTVGNHTTPLWILFSFLTRPPIAAGILAGLAIGILTSIILLACIIRRYHTREKSHTSYTTGLLYPNQYGYSKSPQEFYA</sequence>
<dbReference type="EMBL" id="CAJNOR010000357">
    <property type="protein sequence ID" value="CAF0890084.1"/>
    <property type="molecule type" value="Genomic_DNA"/>
</dbReference>
<feature type="compositionally biased region" description="Polar residues" evidence="3">
    <location>
        <begin position="158"/>
        <end position="167"/>
    </location>
</feature>
<organism evidence="6 8">
    <name type="scientific">Adineta ricciae</name>
    <name type="common">Rotifer</name>
    <dbReference type="NCBI Taxonomy" id="249248"/>
    <lineage>
        <taxon>Eukaryota</taxon>
        <taxon>Metazoa</taxon>
        <taxon>Spiralia</taxon>
        <taxon>Gnathifera</taxon>
        <taxon>Rotifera</taxon>
        <taxon>Eurotatoria</taxon>
        <taxon>Bdelloidea</taxon>
        <taxon>Adinetida</taxon>
        <taxon>Adinetidae</taxon>
        <taxon>Adineta</taxon>
    </lineage>
</organism>
<comment type="caution">
    <text evidence="6">The sequence shown here is derived from an EMBL/GenBank/DDBJ whole genome shotgun (WGS) entry which is preliminary data.</text>
</comment>
<keyword evidence="2" id="KW-0357">Heparan sulfate</keyword>
<keyword evidence="5" id="KW-0732">Signal</keyword>
<feature type="compositionally biased region" description="Polar residues" evidence="3">
    <location>
        <begin position="142"/>
        <end position="151"/>
    </location>
</feature>
<keyword evidence="1" id="KW-0325">Glycoprotein</keyword>
<evidence type="ECO:0008006" key="9">
    <source>
        <dbReference type="Google" id="ProtNLM"/>
    </source>
</evidence>
<keyword evidence="4" id="KW-0472">Membrane</keyword>
<dbReference type="AlphaFoldDB" id="A0A813YVE7"/>
<feature type="chain" id="PRO_5036223616" description="Syndecan" evidence="5">
    <location>
        <begin position="19"/>
        <end position="299"/>
    </location>
</feature>
<reference evidence="6" key="1">
    <citation type="submission" date="2021-02" db="EMBL/GenBank/DDBJ databases">
        <authorList>
            <person name="Nowell W R."/>
        </authorList>
    </citation>
    <scope>NUCLEOTIDE SEQUENCE</scope>
</reference>
<evidence type="ECO:0000256" key="1">
    <source>
        <dbReference type="ARBA" id="ARBA00022974"/>
    </source>
</evidence>